<feature type="compositionally biased region" description="Basic residues" evidence="1">
    <location>
        <begin position="1"/>
        <end position="16"/>
    </location>
</feature>
<evidence type="ECO:0000256" key="1">
    <source>
        <dbReference type="SAM" id="MobiDB-lite"/>
    </source>
</evidence>
<evidence type="ECO:0000313" key="2">
    <source>
        <dbReference type="EMBL" id="GEU33105.1"/>
    </source>
</evidence>
<name>A0A6L2JAU3_TANCI</name>
<gene>
    <name evidence="2" type="ORF">Tci_005083</name>
</gene>
<sequence length="97" mass="10956">MSTVKAKKPSKCASKAKKNDTKEKKPPKDWTKAKEIALCQAWCDVSENKEKGHSMKAKGFWEAVINYFEKKIGSTRGYDYNTPKLVRNGILSRSVTS</sequence>
<protein>
    <recommendedName>
        <fullName evidence="3">Glutathione S-transferase T3-like</fullName>
    </recommendedName>
</protein>
<accession>A0A6L2JAU3</accession>
<evidence type="ECO:0008006" key="3">
    <source>
        <dbReference type="Google" id="ProtNLM"/>
    </source>
</evidence>
<feature type="compositionally biased region" description="Basic and acidic residues" evidence="1">
    <location>
        <begin position="17"/>
        <end position="29"/>
    </location>
</feature>
<organism evidence="2">
    <name type="scientific">Tanacetum cinerariifolium</name>
    <name type="common">Dalmatian daisy</name>
    <name type="synonym">Chrysanthemum cinerariifolium</name>
    <dbReference type="NCBI Taxonomy" id="118510"/>
    <lineage>
        <taxon>Eukaryota</taxon>
        <taxon>Viridiplantae</taxon>
        <taxon>Streptophyta</taxon>
        <taxon>Embryophyta</taxon>
        <taxon>Tracheophyta</taxon>
        <taxon>Spermatophyta</taxon>
        <taxon>Magnoliopsida</taxon>
        <taxon>eudicotyledons</taxon>
        <taxon>Gunneridae</taxon>
        <taxon>Pentapetalae</taxon>
        <taxon>asterids</taxon>
        <taxon>campanulids</taxon>
        <taxon>Asterales</taxon>
        <taxon>Asteraceae</taxon>
        <taxon>Asteroideae</taxon>
        <taxon>Anthemideae</taxon>
        <taxon>Anthemidinae</taxon>
        <taxon>Tanacetum</taxon>
    </lineage>
</organism>
<dbReference type="EMBL" id="BKCJ010000428">
    <property type="protein sequence ID" value="GEU33105.1"/>
    <property type="molecule type" value="Genomic_DNA"/>
</dbReference>
<proteinExistence type="predicted"/>
<dbReference type="AlphaFoldDB" id="A0A6L2JAU3"/>
<reference evidence="2" key="1">
    <citation type="journal article" date="2019" name="Sci. Rep.">
        <title>Draft genome of Tanacetum cinerariifolium, the natural source of mosquito coil.</title>
        <authorList>
            <person name="Yamashiro T."/>
            <person name="Shiraishi A."/>
            <person name="Satake H."/>
            <person name="Nakayama K."/>
        </authorList>
    </citation>
    <scope>NUCLEOTIDE SEQUENCE</scope>
</reference>
<feature type="region of interest" description="Disordered" evidence="1">
    <location>
        <begin position="1"/>
        <end position="29"/>
    </location>
</feature>
<comment type="caution">
    <text evidence="2">The sequence shown here is derived from an EMBL/GenBank/DDBJ whole genome shotgun (WGS) entry which is preliminary data.</text>
</comment>